<sequence>MSLTADDVLHTLNLLLKPEGIVLDPKKLHYQIVGDLFEEHDAGDEFVGQVLRQYQIKPQGWLEVDTIQELIDFIVQEKNTTHT</sequence>
<gene>
    <name evidence="1" type="ORF">BegalDRAFT_3040</name>
</gene>
<evidence type="ECO:0000313" key="1">
    <source>
        <dbReference type="EMBL" id="EIJ43866.1"/>
    </source>
</evidence>
<dbReference type="STRING" id="395493.BegalDRAFT_3040"/>
<keyword evidence="2" id="KW-1185">Reference proteome</keyword>
<dbReference type="AlphaFoldDB" id="I3CJS3"/>
<reference evidence="1 2" key="1">
    <citation type="submission" date="2011-11" db="EMBL/GenBank/DDBJ databases">
        <title>Improved High-Quality Draft sequence of Beggiatoa alba B18lD.</title>
        <authorList>
            <consortium name="US DOE Joint Genome Institute"/>
            <person name="Lucas S."/>
            <person name="Han J."/>
            <person name="Lapidus A."/>
            <person name="Cheng J.-F."/>
            <person name="Goodwin L."/>
            <person name="Pitluck S."/>
            <person name="Peters L."/>
            <person name="Mikhailova N."/>
            <person name="Held B."/>
            <person name="Detter J.C."/>
            <person name="Han C."/>
            <person name="Tapia R."/>
            <person name="Land M."/>
            <person name="Hauser L."/>
            <person name="Kyrpides N."/>
            <person name="Ivanova N."/>
            <person name="Pagani I."/>
            <person name="Samuel K."/>
            <person name="Teske A."/>
            <person name="Mueller J."/>
            <person name="Woyke T."/>
        </authorList>
    </citation>
    <scope>NUCLEOTIDE SEQUENCE [LARGE SCALE GENOMIC DNA]</scope>
    <source>
        <strain evidence="1 2">B18LD</strain>
    </source>
</reference>
<proteinExistence type="predicted"/>
<evidence type="ECO:0008006" key="3">
    <source>
        <dbReference type="Google" id="ProtNLM"/>
    </source>
</evidence>
<evidence type="ECO:0000313" key="2">
    <source>
        <dbReference type="Proteomes" id="UP000005744"/>
    </source>
</evidence>
<dbReference type="HOGENOM" id="CLU_2535813_0_0_6"/>
<protein>
    <recommendedName>
        <fullName evidence="3">Acyl carrier protein</fullName>
    </recommendedName>
</protein>
<name>I3CJS3_9GAMM</name>
<accession>I3CJS3</accession>
<dbReference type="OrthoDB" id="9906022at2"/>
<dbReference type="Proteomes" id="UP000005744">
    <property type="component" value="Unassembled WGS sequence"/>
</dbReference>
<dbReference type="RefSeq" id="WP_002691424.1">
    <property type="nucleotide sequence ID" value="NZ_JH600070.1"/>
</dbReference>
<organism evidence="1 2">
    <name type="scientific">Beggiatoa alba B18LD</name>
    <dbReference type="NCBI Taxonomy" id="395493"/>
    <lineage>
        <taxon>Bacteria</taxon>
        <taxon>Pseudomonadati</taxon>
        <taxon>Pseudomonadota</taxon>
        <taxon>Gammaproteobacteria</taxon>
        <taxon>Thiotrichales</taxon>
        <taxon>Thiotrichaceae</taxon>
        <taxon>Beggiatoa</taxon>
    </lineage>
</organism>
<dbReference type="EMBL" id="JH600070">
    <property type="protein sequence ID" value="EIJ43866.1"/>
    <property type="molecule type" value="Genomic_DNA"/>
</dbReference>